<organism evidence="1 2">
    <name type="scientific">Pseudomonas flexibilis</name>
    <dbReference type="NCBI Taxonomy" id="706570"/>
    <lineage>
        <taxon>Bacteria</taxon>
        <taxon>Pseudomonadati</taxon>
        <taxon>Pseudomonadota</taxon>
        <taxon>Gammaproteobacteria</taxon>
        <taxon>Pseudomonadales</taxon>
        <taxon>Pseudomonadaceae</taxon>
        <taxon>Pseudomonas</taxon>
    </lineage>
</organism>
<dbReference type="Proteomes" id="UP000186079">
    <property type="component" value="Unassembled WGS sequence"/>
</dbReference>
<protein>
    <submittedName>
        <fullName evidence="1">Uncharacterized protein</fullName>
    </submittedName>
</protein>
<dbReference type="AlphaFoldDB" id="A0A1N6P729"/>
<evidence type="ECO:0000313" key="2">
    <source>
        <dbReference type="Proteomes" id="UP000186079"/>
    </source>
</evidence>
<name>A0A1N6P729_9PSED</name>
<accession>A0A1N6P729</accession>
<reference evidence="1 2" key="1">
    <citation type="submission" date="2017-01" db="EMBL/GenBank/DDBJ databases">
        <authorList>
            <person name="Mah S.A."/>
            <person name="Swanson W.J."/>
            <person name="Moy G.W."/>
            <person name="Vacquier V.D."/>
        </authorList>
    </citation>
    <scope>NUCLEOTIDE SEQUENCE [LARGE SCALE GENOMIC DNA]</scope>
    <source>
        <strain evidence="1 2">ATCC 29606</strain>
    </source>
</reference>
<sequence>MACRWKKPDLLWIGALLAVIADSLIGAYKFAQSFAYSFTDCGLGKYLYRFVSLQDDVVLQRIAESPHQDDGFSRYLV</sequence>
<dbReference type="EMBL" id="FTMC01000002">
    <property type="protein sequence ID" value="SIQ00077.1"/>
    <property type="molecule type" value="Genomic_DNA"/>
</dbReference>
<proteinExistence type="predicted"/>
<gene>
    <name evidence="1" type="ORF">SAMN05421672_10242</name>
</gene>
<evidence type="ECO:0000313" key="1">
    <source>
        <dbReference type="EMBL" id="SIQ00077.1"/>
    </source>
</evidence>